<evidence type="ECO:0000313" key="2">
    <source>
        <dbReference type="EnsemblMetazoa" id="PPA08887.1"/>
    </source>
</evidence>
<dbReference type="PANTHER" id="PTHR23113:SF356">
    <property type="entry name" value="FI05912P-RELATED"/>
    <property type="match status" value="1"/>
</dbReference>
<sequence length="454" mass="51381">MMLDGLRSSSSTPSTSNSQTMDSIIRDSDGTVISGTAEGLISLLLPSSSIHSPSTSSSYSFTLLLNIRTTMSPLDVLISLFHQTMYSQNSTGVNFCREKRSELFNTINSLASMWTTHIPHDFTNIEMIRRMEELLQLVCIDEDHRVKSNQLIITLKNTLSRIDRYEKALASLIVKNDEELALSQSISGLFAISSDTSLIAQQLTHIELERLSMMALDDMIQCISQSDHDSFLSSPSHPSVHSCIHWFNRLSSLVATEILRHSRKRLRASIIDSWVETAKECFDRGNFNSTCAIVAGLNSNAVQRLKRTWSKVDRAKLDILQHQLDPSGNFVSYRSTMKAALWRAEGASKDDQKVIIPFLGLLLKDLFMIYHSNPRELPNGHLNFQAFSLLSSTLYPLAEWKRRTVSFPRHPTLLQYLLVSITHEEDVLMLRSFEFEEPDSGTEKDLHKRLKKGL</sequence>
<evidence type="ECO:0000313" key="3">
    <source>
        <dbReference type="Proteomes" id="UP000005239"/>
    </source>
</evidence>
<dbReference type="SUPFAM" id="SSF48366">
    <property type="entry name" value="Ras GEF"/>
    <property type="match status" value="1"/>
</dbReference>
<dbReference type="EnsemblMetazoa" id="PPA08887.1">
    <property type="protein sequence ID" value="PPA08887.1"/>
    <property type="gene ID" value="WBGene00098441"/>
</dbReference>
<reference evidence="3" key="1">
    <citation type="journal article" date="2008" name="Nat. Genet.">
        <title>The Pristionchus pacificus genome provides a unique perspective on nematode lifestyle and parasitism.</title>
        <authorList>
            <person name="Dieterich C."/>
            <person name="Clifton S.W."/>
            <person name="Schuster L.N."/>
            <person name="Chinwalla A."/>
            <person name="Delehaunty K."/>
            <person name="Dinkelacker I."/>
            <person name="Fulton L."/>
            <person name="Fulton R."/>
            <person name="Godfrey J."/>
            <person name="Minx P."/>
            <person name="Mitreva M."/>
            <person name="Roeseler W."/>
            <person name="Tian H."/>
            <person name="Witte H."/>
            <person name="Yang S.P."/>
            <person name="Wilson R.K."/>
            <person name="Sommer R.J."/>
        </authorList>
    </citation>
    <scope>NUCLEOTIDE SEQUENCE [LARGE SCALE GENOMIC DNA]</scope>
    <source>
        <strain evidence="3">PS312</strain>
    </source>
</reference>
<dbReference type="OrthoDB" id="20825at2759"/>
<dbReference type="Pfam" id="PF00617">
    <property type="entry name" value="RasGEF"/>
    <property type="match status" value="1"/>
</dbReference>
<dbReference type="PANTHER" id="PTHR23113">
    <property type="entry name" value="GUANINE NUCLEOTIDE EXCHANGE FACTOR"/>
    <property type="match status" value="1"/>
</dbReference>
<dbReference type="PROSITE" id="PS50212">
    <property type="entry name" value="RASGEF_NTER"/>
    <property type="match status" value="1"/>
</dbReference>
<feature type="compositionally biased region" description="Low complexity" evidence="1">
    <location>
        <begin position="8"/>
        <end position="20"/>
    </location>
</feature>
<name>A0A2A6CAJ8_PRIPA</name>
<feature type="region of interest" description="Disordered" evidence="1">
    <location>
        <begin position="1"/>
        <end position="25"/>
    </location>
</feature>
<dbReference type="GO" id="GO:0007265">
    <property type="term" value="P:Ras protein signal transduction"/>
    <property type="evidence" value="ECO:0000318"/>
    <property type="project" value="GO_Central"/>
</dbReference>
<dbReference type="Gene3D" id="1.10.840.10">
    <property type="entry name" value="Ras guanine-nucleotide exchange factors catalytic domain"/>
    <property type="match status" value="1"/>
</dbReference>
<dbReference type="PROSITE" id="PS50009">
    <property type="entry name" value="RASGEF_CAT"/>
    <property type="match status" value="1"/>
</dbReference>
<accession>A0A2A6CAJ8</accession>
<dbReference type="Gene3D" id="1.20.870.10">
    <property type="entry name" value="Son of sevenless (SoS) protein Chain: S domain 1"/>
    <property type="match status" value="1"/>
</dbReference>
<dbReference type="InterPro" id="IPR000651">
    <property type="entry name" value="Ras-like_Gua-exchang_fac_N"/>
</dbReference>
<protein>
    <submittedName>
        <fullName evidence="2">Uncharacterized protein</fullName>
    </submittedName>
</protein>
<keyword evidence="3" id="KW-1185">Reference proteome</keyword>
<accession>A0A8R1Y9W9</accession>
<proteinExistence type="predicted"/>
<evidence type="ECO:0000256" key="1">
    <source>
        <dbReference type="SAM" id="MobiDB-lite"/>
    </source>
</evidence>
<organism evidence="2 3">
    <name type="scientific">Pristionchus pacificus</name>
    <name type="common">Parasitic nematode worm</name>
    <dbReference type="NCBI Taxonomy" id="54126"/>
    <lineage>
        <taxon>Eukaryota</taxon>
        <taxon>Metazoa</taxon>
        <taxon>Ecdysozoa</taxon>
        <taxon>Nematoda</taxon>
        <taxon>Chromadorea</taxon>
        <taxon>Rhabditida</taxon>
        <taxon>Rhabditina</taxon>
        <taxon>Diplogasteromorpha</taxon>
        <taxon>Diplogasteroidea</taxon>
        <taxon>Neodiplogasteridae</taxon>
        <taxon>Pristionchus</taxon>
    </lineage>
</organism>
<gene>
    <name evidence="2" type="primary">WBGene00098441</name>
</gene>
<dbReference type="InterPro" id="IPR001895">
    <property type="entry name" value="RASGEF_cat_dom"/>
</dbReference>
<reference evidence="2" key="2">
    <citation type="submission" date="2022-06" db="UniProtKB">
        <authorList>
            <consortium name="EnsemblMetazoa"/>
        </authorList>
    </citation>
    <scope>IDENTIFICATION</scope>
    <source>
        <strain evidence="2">PS312</strain>
    </source>
</reference>
<dbReference type="InterPro" id="IPR036964">
    <property type="entry name" value="RASGEF_cat_dom_sf"/>
</dbReference>
<dbReference type="InterPro" id="IPR023578">
    <property type="entry name" value="Ras_GEF_dom_sf"/>
</dbReference>
<dbReference type="SMART" id="SM00147">
    <property type="entry name" value="RasGEF"/>
    <property type="match status" value="1"/>
</dbReference>
<dbReference type="InterPro" id="IPR008937">
    <property type="entry name" value="Ras-like_GEF"/>
</dbReference>
<dbReference type="Proteomes" id="UP000005239">
    <property type="component" value="Unassembled WGS sequence"/>
</dbReference>
<dbReference type="GO" id="GO:0005886">
    <property type="term" value="C:plasma membrane"/>
    <property type="evidence" value="ECO:0000318"/>
    <property type="project" value="GO_Central"/>
</dbReference>
<dbReference type="GO" id="GO:0005085">
    <property type="term" value="F:guanyl-nucleotide exchange factor activity"/>
    <property type="evidence" value="ECO:0000318"/>
    <property type="project" value="GO_Central"/>
</dbReference>
<dbReference type="AlphaFoldDB" id="A0A2A6CAJ8"/>